<dbReference type="AlphaFoldDB" id="A0AAV9H5L3"/>
<evidence type="ECO:0000313" key="2">
    <source>
        <dbReference type="EMBL" id="KAK4455785.1"/>
    </source>
</evidence>
<dbReference type="Proteomes" id="UP001321760">
    <property type="component" value="Unassembled WGS sequence"/>
</dbReference>
<gene>
    <name evidence="2" type="ORF">QBC34DRAFT_208</name>
</gene>
<sequence length="278" mass="31041">MPSLLLPMRQVPSFSNAPACAIDWTPQPKSQTPTTKLDFFRPSVQTFHGDFSVNQDAEPPPPQRKGDQVLYQAHTRHLPCLAEIETLPANSCRLRVYDPHAPTVFSDRGSLPKTRNTHPSPLARPHRRRLLPKSSTTPVPFDRYSVVGPPRLLSDEKQHHVFCDLTLGLPALPKDRQQLHQTPVTITTSPSANRESFLSRNTPRQRNPGFSIDVETDGALFPPTPPHSRSLLRSLLKVSLAHFSPGLASPATQRTTTPSRIRHRPLRGMTDVISRNPC</sequence>
<evidence type="ECO:0000256" key="1">
    <source>
        <dbReference type="SAM" id="MobiDB-lite"/>
    </source>
</evidence>
<keyword evidence="3" id="KW-1185">Reference proteome</keyword>
<accession>A0AAV9H5L3</accession>
<reference evidence="2" key="2">
    <citation type="submission" date="2023-05" db="EMBL/GenBank/DDBJ databases">
        <authorList>
            <consortium name="Lawrence Berkeley National Laboratory"/>
            <person name="Steindorff A."/>
            <person name="Hensen N."/>
            <person name="Bonometti L."/>
            <person name="Westerberg I."/>
            <person name="Brannstrom I.O."/>
            <person name="Guillou S."/>
            <person name="Cros-Aarteil S."/>
            <person name="Calhoun S."/>
            <person name="Haridas S."/>
            <person name="Kuo A."/>
            <person name="Mondo S."/>
            <person name="Pangilinan J."/>
            <person name="Riley R."/>
            <person name="Labutti K."/>
            <person name="Andreopoulos B."/>
            <person name="Lipzen A."/>
            <person name="Chen C."/>
            <person name="Yanf M."/>
            <person name="Daum C."/>
            <person name="Ng V."/>
            <person name="Clum A."/>
            <person name="Ohm R."/>
            <person name="Martin F."/>
            <person name="Silar P."/>
            <person name="Natvig D."/>
            <person name="Lalanne C."/>
            <person name="Gautier V."/>
            <person name="Ament-Velasquez S.L."/>
            <person name="Kruys A."/>
            <person name="Hutchinson M.I."/>
            <person name="Powell A.J."/>
            <person name="Barry K."/>
            <person name="Miller A.N."/>
            <person name="Grigoriev I.V."/>
            <person name="Debuchy R."/>
            <person name="Gladieux P."/>
            <person name="Thoren M.H."/>
            <person name="Johannesson H."/>
        </authorList>
    </citation>
    <scope>NUCLEOTIDE SEQUENCE</scope>
    <source>
        <strain evidence="2">PSN243</strain>
    </source>
</reference>
<feature type="region of interest" description="Disordered" evidence="1">
    <location>
        <begin position="187"/>
        <end position="211"/>
    </location>
</feature>
<proteinExistence type="predicted"/>
<feature type="region of interest" description="Disordered" evidence="1">
    <location>
        <begin position="105"/>
        <end position="125"/>
    </location>
</feature>
<reference evidence="2" key="1">
    <citation type="journal article" date="2023" name="Mol. Phylogenet. Evol.">
        <title>Genome-scale phylogeny and comparative genomics of the fungal order Sordariales.</title>
        <authorList>
            <person name="Hensen N."/>
            <person name="Bonometti L."/>
            <person name="Westerberg I."/>
            <person name="Brannstrom I.O."/>
            <person name="Guillou S."/>
            <person name="Cros-Aarteil S."/>
            <person name="Calhoun S."/>
            <person name="Haridas S."/>
            <person name="Kuo A."/>
            <person name="Mondo S."/>
            <person name="Pangilinan J."/>
            <person name="Riley R."/>
            <person name="LaButti K."/>
            <person name="Andreopoulos B."/>
            <person name="Lipzen A."/>
            <person name="Chen C."/>
            <person name="Yan M."/>
            <person name="Daum C."/>
            <person name="Ng V."/>
            <person name="Clum A."/>
            <person name="Steindorff A."/>
            <person name="Ohm R.A."/>
            <person name="Martin F."/>
            <person name="Silar P."/>
            <person name="Natvig D.O."/>
            <person name="Lalanne C."/>
            <person name="Gautier V."/>
            <person name="Ament-Velasquez S.L."/>
            <person name="Kruys A."/>
            <person name="Hutchinson M.I."/>
            <person name="Powell A.J."/>
            <person name="Barry K."/>
            <person name="Miller A.N."/>
            <person name="Grigoriev I.V."/>
            <person name="Debuchy R."/>
            <person name="Gladieux P."/>
            <person name="Hiltunen Thoren M."/>
            <person name="Johannesson H."/>
        </authorList>
    </citation>
    <scope>NUCLEOTIDE SEQUENCE</scope>
    <source>
        <strain evidence="2">PSN243</strain>
    </source>
</reference>
<dbReference type="EMBL" id="MU865913">
    <property type="protein sequence ID" value="KAK4455785.1"/>
    <property type="molecule type" value="Genomic_DNA"/>
</dbReference>
<organism evidence="2 3">
    <name type="scientific">Podospora aff. communis PSN243</name>
    <dbReference type="NCBI Taxonomy" id="3040156"/>
    <lineage>
        <taxon>Eukaryota</taxon>
        <taxon>Fungi</taxon>
        <taxon>Dikarya</taxon>
        <taxon>Ascomycota</taxon>
        <taxon>Pezizomycotina</taxon>
        <taxon>Sordariomycetes</taxon>
        <taxon>Sordariomycetidae</taxon>
        <taxon>Sordariales</taxon>
        <taxon>Podosporaceae</taxon>
        <taxon>Podospora</taxon>
    </lineage>
</organism>
<feature type="compositionally biased region" description="Polar residues" evidence="1">
    <location>
        <begin position="187"/>
        <end position="205"/>
    </location>
</feature>
<protein>
    <submittedName>
        <fullName evidence="2">Uncharacterized protein</fullName>
    </submittedName>
</protein>
<evidence type="ECO:0000313" key="3">
    <source>
        <dbReference type="Proteomes" id="UP001321760"/>
    </source>
</evidence>
<comment type="caution">
    <text evidence="2">The sequence shown here is derived from an EMBL/GenBank/DDBJ whole genome shotgun (WGS) entry which is preliminary data.</text>
</comment>
<name>A0AAV9H5L3_9PEZI</name>